<name>A0A1I5FYF3_9BACT</name>
<dbReference type="STRING" id="226506.SAMN04488519_105113"/>
<evidence type="ECO:0000256" key="7">
    <source>
        <dbReference type="ARBA" id="ARBA00022729"/>
    </source>
</evidence>
<protein>
    <submittedName>
        <fullName evidence="18">Protein involved in polysaccharide export, contains SLBB domain of the beta-grasp fold</fullName>
    </submittedName>
</protein>
<keyword evidence="14" id="KW-0449">Lipoprotein</keyword>
<evidence type="ECO:0000256" key="8">
    <source>
        <dbReference type="ARBA" id="ARBA00023047"/>
    </source>
</evidence>
<dbReference type="InterPro" id="IPR003715">
    <property type="entry name" value="Poly_export_N"/>
</dbReference>
<dbReference type="Proteomes" id="UP000199564">
    <property type="component" value="Unassembled WGS sequence"/>
</dbReference>
<dbReference type="Pfam" id="PF22461">
    <property type="entry name" value="SLBB_2"/>
    <property type="match status" value="1"/>
</dbReference>
<feature type="domain" description="Soluble ligand binding" evidence="16">
    <location>
        <begin position="508"/>
        <end position="553"/>
    </location>
</feature>
<dbReference type="Pfam" id="PF10531">
    <property type="entry name" value="SLBB"/>
    <property type="match status" value="4"/>
</dbReference>
<comment type="subcellular location">
    <subcellularLocation>
        <location evidence="1">Cell outer membrane</location>
        <topology evidence="1">Multi-pass membrane protein</topology>
    </subcellularLocation>
</comment>
<dbReference type="GO" id="GO:0006811">
    <property type="term" value="P:monoatomic ion transport"/>
    <property type="evidence" value="ECO:0007669"/>
    <property type="project" value="UniProtKB-KW"/>
</dbReference>
<comment type="similarity">
    <text evidence="2">Belongs to the BexD/CtrA/VexA family.</text>
</comment>
<reference evidence="19" key="1">
    <citation type="submission" date="2016-10" db="EMBL/GenBank/DDBJ databases">
        <authorList>
            <person name="Varghese N."/>
            <person name="Submissions S."/>
        </authorList>
    </citation>
    <scope>NUCLEOTIDE SEQUENCE [LARGE SCALE GENOMIC DNA]</scope>
    <source>
        <strain evidence="19">DSM 15282</strain>
    </source>
</reference>
<keyword evidence="6" id="KW-0812">Transmembrane</keyword>
<dbReference type="GO" id="GO:0015288">
    <property type="term" value="F:porin activity"/>
    <property type="evidence" value="ECO:0007669"/>
    <property type="project" value="UniProtKB-KW"/>
</dbReference>
<organism evidence="18 19">
    <name type="scientific">Algoriphagus ornithinivorans</name>
    <dbReference type="NCBI Taxonomy" id="226506"/>
    <lineage>
        <taxon>Bacteria</taxon>
        <taxon>Pseudomonadati</taxon>
        <taxon>Bacteroidota</taxon>
        <taxon>Cytophagia</taxon>
        <taxon>Cytophagales</taxon>
        <taxon>Cyclobacteriaceae</taxon>
        <taxon>Algoriphagus</taxon>
    </lineage>
</organism>
<keyword evidence="8" id="KW-0625">Polysaccharide transport</keyword>
<dbReference type="Gene3D" id="3.10.560.10">
    <property type="entry name" value="Outer membrane lipoprotein wza domain like"/>
    <property type="match status" value="6"/>
</dbReference>
<keyword evidence="10" id="KW-0626">Porin</keyword>
<dbReference type="EMBL" id="FOVW01000005">
    <property type="protein sequence ID" value="SFO28848.1"/>
    <property type="molecule type" value="Genomic_DNA"/>
</dbReference>
<evidence type="ECO:0000313" key="18">
    <source>
        <dbReference type="EMBL" id="SFO28848.1"/>
    </source>
</evidence>
<gene>
    <name evidence="18" type="ORF">SAMN04488519_105113</name>
</gene>
<proteinExistence type="inferred from homology"/>
<evidence type="ECO:0000256" key="5">
    <source>
        <dbReference type="ARBA" id="ARBA00022597"/>
    </source>
</evidence>
<dbReference type="InterPro" id="IPR054765">
    <property type="entry name" value="SLBB_dom"/>
</dbReference>
<feature type="domain" description="Polysaccharide export protein N-terminal" evidence="15">
    <location>
        <begin position="164"/>
        <end position="229"/>
    </location>
</feature>
<dbReference type="GO" id="GO:0046930">
    <property type="term" value="C:pore complex"/>
    <property type="evidence" value="ECO:0007669"/>
    <property type="project" value="UniProtKB-KW"/>
</dbReference>
<evidence type="ECO:0000256" key="2">
    <source>
        <dbReference type="ARBA" id="ARBA00009450"/>
    </source>
</evidence>
<evidence type="ECO:0000256" key="9">
    <source>
        <dbReference type="ARBA" id="ARBA00023065"/>
    </source>
</evidence>
<feature type="domain" description="Soluble ligand binding" evidence="16">
    <location>
        <begin position="418"/>
        <end position="472"/>
    </location>
</feature>
<evidence type="ECO:0000256" key="11">
    <source>
        <dbReference type="ARBA" id="ARBA00023136"/>
    </source>
</evidence>
<keyword evidence="3" id="KW-0813">Transport</keyword>
<keyword evidence="5" id="KW-0762">Sugar transport</keyword>
<evidence type="ECO:0000256" key="13">
    <source>
        <dbReference type="ARBA" id="ARBA00023237"/>
    </source>
</evidence>
<evidence type="ECO:0000313" key="19">
    <source>
        <dbReference type="Proteomes" id="UP000199564"/>
    </source>
</evidence>
<evidence type="ECO:0000256" key="12">
    <source>
        <dbReference type="ARBA" id="ARBA00023139"/>
    </source>
</evidence>
<keyword evidence="9" id="KW-0406">Ion transport</keyword>
<evidence type="ECO:0000256" key="6">
    <source>
        <dbReference type="ARBA" id="ARBA00022692"/>
    </source>
</evidence>
<keyword evidence="4" id="KW-1134">Transmembrane beta strand</keyword>
<evidence type="ECO:0000256" key="10">
    <source>
        <dbReference type="ARBA" id="ARBA00023114"/>
    </source>
</evidence>
<evidence type="ECO:0000259" key="17">
    <source>
        <dbReference type="Pfam" id="PF22461"/>
    </source>
</evidence>
<dbReference type="AlphaFoldDB" id="A0A1I5FYF3"/>
<dbReference type="InterPro" id="IPR049712">
    <property type="entry name" value="Poly_export"/>
</dbReference>
<dbReference type="GO" id="GO:0009279">
    <property type="term" value="C:cell outer membrane"/>
    <property type="evidence" value="ECO:0007669"/>
    <property type="project" value="UniProtKB-SubCell"/>
</dbReference>
<feature type="domain" description="Soluble ligand binding" evidence="16">
    <location>
        <begin position="252"/>
        <end position="297"/>
    </location>
</feature>
<keyword evidence="13" id="KW-0998">Cell outer membrane</keyword>
<keyword evidence="12" id="KW-0564">Palmitate</keyword>
<dbReference type="GO" id="GO:0015159">
    <property type="term" value="F:polysaccharide transmembrane transporter activity"/>
    <property type="evidence" value="ECO:0007669"/>
    <property type="project" value="InterPro"/>
</dbReference>
<keyword evidence="19" id="KW-1185">Reference proteome</keyword>
<accession>A0A1I5FYF3</accession>
<dbReference type="InterPro" id="IPR019554">
    <property type="entry name" value="Soluble_ligand-bd"/>
</dbReference>
<evidence type="ECO:0000259" key="16">
    <source>
        <dbReference type="Pfam" id="PF10531"/>
    </source>
</evidence>
<feature type="domain" description="Soluble ligand binding" evidence="16">
    <location>
        <begin position="336"/>
        <end position="383"/>
    </location>
</feature>
<keyword evidence="7" id="KW-0732">Signal</keyword>
<evidence type="ECO:0000259" key="15">
    <source>
        <dbReference type="Pfam" id="PF02563"/>
    </source>
</evidence>
<sequence>MFEIHPGQHFRMIQLKRFWYFFCLLAGILLSNPEPLIAQQNTDISSIKVDELSDEQLQELVKRANEAGLSTTQFLQMAQMQGMSGAEIEKLRKRLEDLDLSATASRSTNASKREPRRQIDLNEITQGIYEVQPEVESGNSQLFGSNLFYQKNRRLSFEPSLNQATPQNYVLGPGDVIFVDIYGQSEQYYEATVNPDGFVILDNIGPISVSGKSIEEATGIIRNRVGRFYPSLIGPNPKTFLQVTLGNVKTIKVHILGEVRLPGTFTLSAFSTVFNALYAAGGPNDNGTMRQIKVVRNNKQIAMVDVYDLLINGTANLDLQLRDQDVILVTPFISRVSIKGEVKRPLTFEIKEGDTFQDLLNYAGGFTDLAFEDRVAISRITENQRSVSDVYKNQFGMFILKGGDEITVGKILDRYSNRVQIKGAVFREGTFALSDGLTLTQLIKNAEGLRGDAYTEQASILRTKPDLSTEMIQVNLKAVLAGSIADIPLKREDVVRISSIYDIRNEQYVQVLGEVKRPGVYPFSSDMTVEELLILAGGFQESANPNDIEIARRLEDTDLGTLSDIIPVQVNPDLSYRADSQTLSPYDQVIVRKKASFTMQRLVAVEGQVNSPGIFAIQSSGERISDLVRRAGGLNQFAYSKGATLIRRTEFFNTESEQIRRQRNLEELRMQLMRDPNNSEAQEELVQRLFSNLPKGDSAAQSTVANTKRESLDQIAAETPGFNVKIRETEAVAIDLETILKNPGSEDDLILEEGDVLSVPKLLQTVRMRGDVVYPTTLRHENGRSLKHYINGAGGFERRANRKQTYVVYANGAVKRTKGFLGIRSYPPVEPGAEVIVPTKGPKIPLRLGDVVGVTTGLATLALVLSQINWN</sequence>
<evidence type="ECO:0000256" key="1">
    <source>
        <dbReference type="ARBA" id="ARBA00004571"/>
    </source>
</evidence>
<feature type="domain" description="SLBB" evidence="17">
    <location>
        <begin position="602"/>
        <end position="671"/>
    </location>
</feature>
<dbReference type="PANTHER" id="PTHR33619:SF3">
    <property type="entry name" value="POLYSACCHARIDE EXPORT PROTEIN GFCE-RELATED"/>
    <property type="match status" value="1"/>
</dbReference>
<dbReference type="Pfam" id="PF02563">
    <property type="entry name" value="Poly_export"/>
    <property type="match status" value="1"/>
</dbReference>
<keyword evidence="11" id="KW-0472">Membrane</keyword>
<evidence type="ECO:0000256" key="14">
    <source>
        <dbReference type="ARBA" id="ARBA00023288"/>
    </source>
</evidence>
<evidence type="ECO:0000256" key="4">
    <source>
        <dbReference type="ARBA" id="ARBA00022452"/>
    </source>
</evidence>
<evidence type="ECO:0000256" key="3">
    <source>
        <dbReference type="ARBA" id="ARBA00022448"/>
    </source>
</evidence>
<dbReference type="PANTHER" id="PTHR33619">
    <property type="entry name" value="POLYSACCHARIDE EXPORT PROTEIN GFCE-RELATED"/>
    <property type="match status" value="1"/>
</dbReference>